<keyword evidence="2" id="KW-0560">Oxidoreductase</keyword>
<dbReference type="AlphaFoldDB" id="A0AA41NG05"/>
<evidence type="ECO:0000256" key="2">
    <source>
        <dbReference type="ARBA" id="ARBA00023002"/>
    </source>
</evidence>
<dbReference type="GO" id="GO:0016491">
    <property type="term" value="F:oxidoreductase activity"/>
    <property type="evidence" value="ECO:0007669"/>
    <property type="project" value="UniProtKB-KW"/>
</dbReference>
<dbReference type="PANTHER" id="PTHR43827:SF14">
    <property type="entry name" value="NADP-DEPENDENT OXIDOREDUCTASE DOMAIN-CONTAINING PROTEIN"/>
    <property type="match status" value="1"/>
</dbReference>
<dbReference type="InterPro" id="IPR023210">
    <property type="entry name" value="NADP_OxRdtase_dom"/>
</dbReference>
<evidence type="ECO:0000256" key="1">
    <source>
        <dbReference type="ARBA" id="ARBA00022857"/>
    </source>
</evidence>
<protein>
    <submittedName>
        <fullName evidence="4">Aldo-keto reductase family 1 member B10</fullName>
    </submittedName>
</protein>
<evidence type="ECO:0000313" key="5">
    <source>
        <dbReference type="Proteomes" id="UP001166674"/>
    </source>
</evidence>
<evidence type="ECO:0000313" key="4">
    <source>
        <dbReference type="EMBL" id="MBZ3889699.1"/>
    </source>
</evidence>
<feature type="domain" description="NADP-dependent oxidoreductase" evidence="3">
    <location>
        <begin position="12"/>
        <end position="70"/>
    </location>
</feature>
<keyword evidence="1" id="KW-0521">NADP</keyword>
<dbReference type="PANTHER" id="PTHR43827">
    <property type="entry name" value="2,5-DIKETO-D-GLUCONIC ACID REDUCTASE"/>
    <property type="match status" value="1"/>
</dbReference>
<dbReference type="EMBL" id="JAATJV010433699">
    <property type="protein sequence ID" value="MBZ3889699.1"/>
    <property type="molecule type" value="Genomic_DNA"/>
</dbReference>
<dbReference type="Proteomes" id="UP001166674">
    <property type="component" value="Unassembled WGS sequence"/>
</dbReference>
<dbReference type="Pfam" id="PF00248">
    <property type="entry name" value="Aldo_ket_red"/>
    <property type="match status" value="2"/>
</dbReference>
<dbReference type="InterPro" id="IPR020471">
    <property type="entry name" value="AKR"/>
</dbReference>
<dbReference type="SUPFAM" id="SSF51430">
    <property type="entry name" value="NAD(P)-linked oxidoreductase"/>
    <property type="match status" value="2"/>
</dbReference>
<keyword evidence="5" id="KW-1185">Reference proteome</keyword>
<accession>A0AA41NG05</accession>
<gene>
    <name evidence="4" type="ORF">SUZIE_204265</name>
</gene>
<reference evidence="4" key="1">
    <citation type="submission" date="2020-03" db="EMBL/GenBank/DDBJ databases">
        <title>Studies in the Genomics of Life Span.</title>
        <authorList>
            <person name="Glass D."/>
        </authorList>
    </citation>
    <scope>NUCLEOTIDE SEQUENCE</scope>
    <source>
        <strain evidence="4">SUZIE</strain>
        <tissue evidence="4">Muscle</tissue>
    </source>
</reference>
<proteinExistence type="predicted"/>
<feature type="domain" description="NADP-dependent oxidoreductase" evidence="3">
    <location>
        <begin position="83"/>
        <end position="144"/>
    </location>
</feature>
<evidence type="ECO:0000259" key="3">
    <source>
        <dbReference type="Pfam" id="PF00248"/>
    </source>
</evidence>
<dbReference type="InterPro" id="IPR036812">
    <property type="entry name" value="NAD(P)_OxRdtase_dom_sf"/>
</dbReference>
<name>A0AA41NG05_SCICA</name>
<dbReference type="Gene3D" id="3.20.20.100">
    <property type="entry name" value="NADP-dependent oxidoreductase domain"/>
    <property type="match status" value="2"/>
</dbReference>
<sequence length="170" mass="19574">MELSTKAKMPILGLGTWKSPSGKVKEVVKVAIDAGYRHIDCAYVYQNESEVEDIQEKIQEKVVKLEDLFIIDLGPNQKTLYSRRTPRLREIAAKHKKSSALILIWFQIQRSVVVIPKSLTPECIVENVQVFDFKWSDKEMSAILNFNKNWRACALADQAHLVEYLFNGEY</sequence>
<organism evidence="4 5">
    <name type="scientific">Sciurus carolinensis</name>
    <name type="common">Eastern gray squirrel</name>
    <dbReference type="NCBI Taxonomy" id="30640"/>
    <lineage>
        <taxon>Eukaryota</taxon>
        <taxon>Metazoa</taxon>
        <taxon>Chordata</taxon>
        <taxon>Craniata</taxon>
        <taxon>Vertebrata</taxon>
        <taxon>Euteleostomi</taxon>
        <taxon>Mammalia</taxon>
        <taxon>Eutheria</taxon>
        <taxon>Euarchontoglires</taxon>
        <taxon>Glires</taxon>
        <taxon>Rodentia</taxon>
        <taxon>Sciuromorpha</taxon>
        <taxon>Sciuridae</taxon>
        <taxon>Sciurinae</taxon>
        <taxon>Sciurini</taxon>
        <taxon>Sciurus</taxon>
    </lineage>
</organism>
<comment type="caution">
    <text evidence="4">The sequence shown here is derived from an EMBL/GenBank/DDBJ whole genome shotgun (WGS) entry which is preliminary data.</text>
</comment>